<evidence type="ECO:0000256" key="1">
    <source>
        <dbReference type="ARBA" id="ARBA00022723"/>
    </source>
</evidence>
<dbReference type="AlphaFoldDB" id="A0A5J4W8X7"/>
<dbReference type="OrthoDB" id="3174329at2759"/>
<keyword evidence="1" id="KW-0479">Metal-binding</keyword>
<name>A0A5J4W8X7_9EUKA</name>
<evidence type="ECO:0000256" key="3">
    <source>
        <dbReference type="ARBA" id="ARBA00022833"/>
    </source>
</evidence>
<dbReference type="PANTHER" id="PTHR28069:SF1">
    <property type="entry name" value="PROTEIN MSS51, MITOCHONDRIAL"/>
    <property type="match status" value="1"/>
</dbReference>
<dbReference type="Pfam" id="PF01753">
    <property type="entry name" value="zf-MYND"/>
    <property type="match status" value="1"/>
</dbReference>
<dbReference type="PANTHER" id="PTHR28069">
    <property type="entry name" value="GH20023P"/>
    <property type="match status" value="1"/>
</dbReference>
<protein>
    <recommendedName>
        <fullName evidence="5">MYND-type domain-containing protein</fullName>
    </recommendedName>
</protein>
<dbReference type="Proteomes" id="UP000324800">
    <property type="component" value="Unassembled WGS sequence"/>
</dbReference>
<dbReference type="Gene3D" id="6.10.140.2220">
    <property type="match status" value="1"/>
</dbReference>
<organism evidence="6 7">
    <name type="scientific">Streblomastix strix</name>
    <dbReference type="NCBI Taxonomy" id="222440"/>
    <lineage>
        <taxon>Eukaryota</taxon>
        <taxon>Metamonada</taxon>
        <taxon>Preaxostyla</taxon>
        <taxon>Oxymonadida</taxon>
        <taxon>Streblomastigidae</taxon>
        <taxon>Streblomastix</taxon>
    </lineage>
</organism>
<evidence type="ECO:0000256" key="4">
    <source>
        <dbReference type="PROSITE-ProRule" id="PRU00134"/>
    </source>
</evidence>
<dbReference type="GO" id="GO:0008270">
    <property type="term" value="F:zinc ion binding"/>
    <property type="evidence" value="ECO:0007669"/>
    <property type="project" value="UniProtKB-KW"/>
</dbReference>
<dbReference type="PROSITE" id="PS01360">
    <property type="entry name" value="ZF_MYND_1"/>
    <property type="match status" value="1"/>
</dbReference>
<accession>A0A5J4W8X7</accession>
<dbReference type="SUPFAM" id="SSF144232">
    <property type="entry name" value="HIT/MYND zinc finger-like"/>
    <property type="match status" value="1"/>
</dbReference>
<dbReference type="InterPro" id="IPR002893">
    <property type="entry name" value="Znf_MYND"/>
</dbReference>
<comment type="caution">
    <text evidence="6">The sequence shown here is derived from an EMBL/GenBank/DDBJ whole genome shotgun (WGS) entry which is preliminary data.</text>
</comment>
<dbReference type="EMBL" id="SNRW01002917">
    <property type="protein sequence ID" value="KAA6391320.1"/>
    <property type="molecule type" value="Genomic_DNA"/>
</dbReference>
<feature type="domain" description="MYND-type" evidence="5">
    <location>
        <begin position="51"/>
        <end position="87"/>
    </location>
</feature>
<dbReference type="PROSITE" id="PS50865">
    <property type="entry name" value="ZF_MYND_2"/>
    <property type="match status" value="1"/>
</dbReference>
<evidence type="ECO:0000313" key="7">
    <source>
        <dbReference type="Proteomes" id="UP000324800"/>
    </source>
</evidence>
<evidence type="ECO:0000256" key="2">
    <source>
        <dbReference type="ARBA" id="ARBA00022771"/>
    </source>
</evidence>
<keyword evidence="2 4" id="KW-0863">Zinc-finger</keyword>
<keyword evidence="3" id="KW-0862">Zinc</keyword>
<sequence length="428" mass="51121">MQEDENDDEEEYESGNVKQIVDHLFEKVKENPILSSQMKQEEDQAKPTRTCDVCGKECTLQCSRCKAASYCCKEHQVLHWQFHKKFCKIEKAKLSSQSSKDIFEEFNIFSEFSTKQIKPFIIQNWNHYFSNRKLLNEMYDFLYSRNEAITMHQKGQLTYPLTIIHTLQKLNIHPKQGINRMNYIYIICTGETPQEAYLDEQTNQTQYWSELGNFYPGSYFNIVYFVPDMYPFRVKEYEGSFISDQVTPTYIQTTFEQWHIEKHSLKWLRKLQIQQDDIDNIKPILVVMFNPRLGFSQKYIRRDWSAEFMRSRIIDAKTSKFVDIWKKQMDEVAALNTPTLITMVNDDDDLESTKRYIDEKNLQIITTPPYQLNPFSSPWLQSDGFDDDESVDYQKLDNQECINILKKKKYSWEMINYEFMVVQGLRRK</sequence>
<proteinExistence type="predicted"/>
<evidence type="ECO:0000313" key="6">
    <source>
        <dbReference type="EMBL" id="KAA6391320.1"/>
    </source>
</evidence>
<evidence type="ECO:0000259" key="5">
    <source>
        <dbReference type="PROSITE" id="PS50865"/>
    </source>
</evidence>
<gene>
    <name evidence="6" type="ORF">EZS28_013154</name>
</gene>
<reference evidence="6 7" key="1">
    <citation type="submission" date="2019-03" db="EMBL/GenBank/DDBJ databases">
        <title>Single cell metagenomics reveals metabolic interactions within the superorganism composed of flagellate Streblomastix strix and complex community of Bacteroidetes bacteria on its surface.</title>
        <authorList>
            <person name="Treitli S.C."/>
            <person name="Kolisko M."/>
            <person name="Husnik F."/>
            <person name="Keeling P."/>
            <person name="Hampl V."/>
        </authorList>
    </citation>
    <scope>NUCLEOTIDE SEQUENCE [LARGE SCALE GENOMIC DNA]</scope>
    <source>
        <strain evidence="6">ST1C</strain>
    </source>
</reference>